<accession>A0A9Q3BWY3</accession>
<dbReference type="EMBL" id="AVOT02003126">
    <property type="protein sequence ID" value="MBW0472558.1"/>
    <property type="molecule type" value="Genomic_DNA"/>
</dbReference>
<dbReference type="AlphaFoldDB" id="A0A9Q3BWY3"/>
<feature type="compositionally biased region" description="Basic and acidic residues" evidence="1">
    <location>
        <begin position="42"/>
        <end position="61"/>
    </location>
</feature>
<proteinExistence type="predicted"/>
<organism evidence="2 3">
    <name type="scientific">Austropuccinia psidii MF-1</name>
    <dbReference type="NCBI Taxonomy" id="1389203"/>
    <lineage>
        <taxon>Eukaryota</taxon>
        <taxon>Fungi</taxon>
        <taxon>Dikarya</taxon>
        <taxon>Basidiomycota</taxon>
        <taxon>Pucciniomycotina</taxon>
        <taxon>Pucciniomycetes</taxon>
        <taxon>Pucciniales</taxon>
        <taxon>Sphaerophragmiaceae</taxon>
        <taxon>Austropuccinia</taxon>
    </lineage>
</organism>
<feature type="region of interest" description="Disordered" evidence="1">
    <location>
        <begin position="1"/>
        <end position="69"/>
    </location>
</feature>
<evidence type="ECO:0000313" key="2">
    <source>
        <dbReference type="EMBL" id="MBW0472558.1"/>
    </source>
</evidence>
<reference evidence="2" key="1">
    <citation type="submission" date="2021-03" db="EMBL/GenBank/DDBJ databases">
        <title>Draft genome sequence of rust myrtle Austropuccinia psidii MF-1, a brazilian biotype.</title>
        <authorList>
            <person name="Quecine M.C."/>
            <person name="Pachon D.M.R."/>
            <person name="Bonatelli M.L."/>
            <person name="Correr F.H."/>
            <person name="Franceschini L.M."/>
            <person name="Leite T.F."/>
            <person name="Margarido G.R.A."/>
            <person name="Almeida C.A."/>
            <person name="Ferrarezi J.A."/>
            <person name="Labate C.A."/>
        </authorList>
    </citation>
    <scope>NUCLEOTIDE SEQUENCE</scope>
    <source>
        <strain evidence="2">MF-1</strain>
    </source>
</reference>
<gene>
    <name evidence="2" type="ORF">O181_012273</name>
</gene>
<protein>
    <submittedName>
        <fullName evidence="2">Uncharacterized protein</fullName>
    </submittedName>
</protein>
<evidence type="ECO:0000313" key="3">
    <source>
        <dbReference type="Proteomes" id="UP000765509"/>
    </source>
</evidence>
<comment type="caution">
    <text evidence="2">The sequence shown here is derived from an EMBL/GenBank/DDBJ whole genome shotgun (WGS) entry which is preliminary data.</text>
</comment>
<evidence type="ECO:0000256" key="1">
    <source>
        <dbReference type="SAM" id="MobiDB-lite"/>
    </source>
</evidence>
<dbReference type="Proteomes" id="UP000765509">
    <property type="component" value="Unassembled WGS sequence"/>
</dbReference>
<sequence length="194" mass="21033">MLIPHSPPARHTRSHARTQAVLTPTPRDPLYSTPEAPPLRAQLDRGPHKEGAVPSRKEGRGPRRSSSFSGVVRIFPAISRTTFKVPGEEGEEMEESSVEEEGCDANEGFCAPVGASQGTVGPTLDHSNQPVSHQSEPSFLAIMKPMTQVMPNLQAASSSEESRPPAFNTPSIKAPECFYGTQPFKLIIFIQSCQ</sequence>
<keyword evidence="3" id="KW-1185">Reference proteome</keyword>
<name>A0A9Q3BWY3_9BASI</name>